<feature type="domain" description="Glyceraldehyde 3-phosphate dehydrogenase NAD(P) binding" evidence="11">
    <location>
        <begin position="121"/>
        <end position="270"/>
    </location>
</feature>
<reference evidence="12" key="1">
    <citation type="submission" date="2015-11" db="EMBL/GenBank/DDBJ databases">
        <title>De novo transcriptome assembly of four potential Pierce s Disease insect vectors from Arizona vineyards.</title>
        <authorList>
            <person name="Tassone E.E."/>
        </authorList>
    </citation>
    <scope>NUCLEOTIDE SEQUENCE</scope>
</reference>
<dbReference type="PANTHER" id="PTHR10836:SF76">
    <property type="entry name" value="GLYCERALDEHYDE-3-PHOSPHATE DEHYDROGENASE-RELATED"/>
    <property type="match status" value="1"/>
</dbReference>
<comment type="pathway">
    <text evidence="1">Carbohydrate biosynthesis; Calvin cycle.</text>
</comment>
<dbReference type="Pfam" id="PF00044">
    <property type="entry name" value="Gp_dh_N"/>
    <property type="match status" value="1"/>
</dbReference>
<evidence type="ECO:0000256" key="1">
    <source>
        <dbReference type="ARBA" id="ARBA00005215"/>
    </source>
</evidence>
<dbReference type="AlphaFoldDB" id="A0A1B6L149"/>
<dbReference type="GO" id="GO:0004365">
    <property type="term" value="F:glyceraldehyde-3-phosphate dehydrogenase (NAD+) (phosphorylating) activity"/>
    <property type="evidence" value="ECO:0007669"/>
    <property type="project" value="UniProtKB-EC"/>
</dbReference>
<dbReference type="InterPro" id="IPR020829">
    <property type="entry name" value="GlycerAld_3-P_DH_cat"/>
</dbReference>
<dbReference type="GO" id="GO:0005829">
    <property type="term" value="C:cytosol"/>
    <property type="evidence" value="ECO:0007669"/>
    <property type="project" value="TreeGrafter"/>
</dbReference>
<dbReference type="SUPFAM" id="SSF55347">
    <property type="entry name" value="Glyceraldehyde-3-phosphate dehydrogenase-like, C-terminal domain"/>
    <property type="match status" value="1"/>
</dbReference>
<dbReference type="SUPFAM" id="SSF51735">
    <property type="entry name" value="NAD(P)-binding Rossmann-fold domains"/>
    <property type="match status" value="1"/>
</dbReference>
<dbReference type="PANTHER" id="PTHR10836">
    <property type="entry name" value="GLYCERALDEHYDE 3-PHOSPHATE DEHYDROGENASE"/>
    <property type="match status" value="1"/>
</dbReference>
<keyword evidence="5" id="KW-0520">NAD</keyword>
<evidence type="ECO:0000256" key="4">
    <source>
        <dbReference type="ARBA" id="ARBA00023002"/>
    </source>
</evidence>
<evidence type="ECO:0000256" key="2">
    <source>
        <dbReference type="ARBA" id="ARBA00007406"/>
    </source>
</evidence>
<evidence type="ECO:0000256" key="9">
    <source>
        <dbReference type="RuleBase" id="RU000397"/>
    </source>
</evidence>
<dbReference type="FunFam" id="3.40.50.720:FF:000001">
    <property type="entry name" value="Glyceraldehyde-3-phosphate dehydrogenase"/>
    <property type="match status" value="1"/>
</dbReference>
<accession>A0A1B6L149</accession>
<dbReference type="InterPro" id="IPR036291">
    <property type="entry name" value="NAD(P)-bd_dom_sf"/>
</dbReference>
<evidence type="ECO:0000256" key="5">
    <source>
        <dbReference type="ARBA" id="ARBA00023027"/>
    </source>
</evidence>
<gene>
    <name evidence="12" type="ORF">g.50704</name>
</gene>
<dbReference type="Gene3D" id="3.30.360.10">
    <property type="entry name" value="Dihydrodipicolinate Reductase, domain 2"/>
    <property type="match status" value="1"/>
</dbReference>
<protein>
    <recommendedName>
        <fullName evidence="6">glyceraldehyde-3-phosphate dehydrogenase (NADP(+)) (phosphorylating)</fullName>
        <ecNumber evidence="6">1.2.1.13</ecNumber>
    </recommendedName>
</protein>
<dbReference type="CDD" id="cd18126">
    <property type="entry name" value="GAPDH_I_C"/>
    <property type="match status" value="1"/>
</dbReference>
<name>A0A1B6L149_9HEMI</name>
<evidence type="ECO:0000256" key="10">
    <source>
        <dbReference type="SAM" id="MobiDB-lite"/>
    </source>
</evidence>
<dbReference type="InterPro" id="IPR020831">
    <property type="entry name" value="GlycerAld/Erythrose_P_DH"/>
</dbReference>
<feature type="region of interest" description="Disordered" evidence="10">
    <location>
        <begin position="27"/>
        <end position="119"/>
    </location>
</feature>
<dbReference type="EMBL" id="GEBQ01022545">
    <property type="protein sequence ID" value="JAT17432.1"/>
    <property type="molecule type" value="Transcribed_RNA"/>
</dbReference>
<comment type="subunit">
    <text evidence="3">Homotetramer.</text>
</comment>
<sequence length="455" mass="49463">MLNLLKCSTLKSFTELGLKPNLIISAASPRFKSGKQCTSGKEEKPKKKEQCSSGEKPKKKEQCSSGEKPKKKEQCSSGEKPKKKEQCCSGEKPKRKEQCDSGEKQKTKEQCDSGDQEDSVPRIAINGFGRIGRTALRIAVEHGCPLEIVAINDANMKTDYMAYLLKYDSTYGRFISDISVEGTQLVVDGKTICTYNESEPKNIPWKDLGVDYVIEATGRMTTAKKAEEHISSGAKKVVVTVPCEGAPTFVVGVNLDDYDSCKNVVSSSSGATNAIAPLAKIIHENFEIVEGIATAIQPVRSSQRTIDGPSSKSWREGRGALQNIITRSTAAAKALGQVLPDLDCKLSATSLRVPLATGALVDLTCRLKKDASLDDIKCALSEAAEGCMMGIIDVTNEKVVSSDFVGSHYSCIYDSKASMAVGKKFVKLLAWYDSEYGYACRVIDLIKFMHAEQKS</sequence>
<evidence type="ECO:0000259" key="11">
    <source>
        <dbReference type="SMART" id="SM00846"/>
    </source>
</evidence>
<comment type="similarity">
    <text evidence="2 9">Belongs to the glyceraldehyde-3-phosphate dehydrogenase family.</text>
</comment>
<dbReference type="CDD" id="cd05214">
    <property type="entry name" value="GAPDH_I_N"/>
    <property type="match status" value="1"/>
</dbReference>
<evidence type="ECO:0000256" key="8">
    <source>
        <dbReference type="ARBA" id="ARBA00052787"/>
    </source>
</evidence>
<dbReference type="SMART" id="SM00846">
    <property type="entry name" value="Gp_dh_N"/>
    <property type="match status" value="1"/>
</dbReference>
<evidence type="ECO:0000256" key="7">
    <source>
        <dbReference type="ARBA" id="ARBA00047698"/>
    </source>
</evidence>
<dbReference type="Gene3D" id="3.40.50.720">
    <property type="entry name" value="NAD(P)-binding Rossmann-like Domain"/>
    <property type="match status" value="1"/>
</dbReference>
<dbReference type="Pfam" id="PF02800">
    <property type="entry name" value="Gp_dh_C"/>
    <property type="match status" value="1"/>
</dbReference>
<keyword evidence="4" id="KW-0560">Oxidoreductase</keyword>
<evidence type="ECO:0000313" key="12">
    <source>
        <dbReference type="EMBL" id="JAT17432.1"/>
    </source>
</evidence>
<feature type="compositionally biased region" description="Basic and acidic residues" evidence="10">
    <location>
        <begin position="40"/>
        <end position="111"/>
    </location>
</feature>
<dbReference type="EC" id="1.2.1.13" evidence="6"/>
<dbReference type="GO" id="GO:0006096">
    <property type="term" value="P:glycolytic process"/>
    <property type="evidence" value="ECO:0007669"/>
    <property type="project" value="TreeGrafter"/>
</dbReference>
<proteinExistence type="inferred from homology"/>
<evidence type="ECO:0000256" key="3">
    <source>
        <dbReference type="ARBA" id="ARBA00011881"/>
    </source>
</evidence>
<evidence type="ECO:0000256" key="6">
    <source>
        <dbReference type="ARBA" id="ARBA00039137"/>
    </source>
</evidence>
<organism evidence="12">
    <name type="scientific">Graphocephala atropunctata</name>
    <dbReference type="NCBI Taxonomy" id="36148"/>
    <lineage>
        <taxon>Eukaryota</taxon>
        <taxon>Metazoa</taxon>
        <taxon>Ecdysozoa</taxon>
        <taxon>Arthropoda</taxon>
        <taxon>Hexapoda</taxon>
        <taxon>Insecta</taxon>
        <taxon>Pterygota</taxon>
        <taxon>Neoptera</taxon>
        <taxon>Paraneoptera</taxon>
        <taxon>Hemiptera</taxon>
        <taxon>Auchenorrhyncha</taxon>
        <taxon>Membracoidea</taxon>
        <taxon>Cicadellidae</taxon>
        <taxon>Cicadellinae</taxon>
        <taxon>Cicadellini</taxon>
        <taxon>Graphocephala</taxon>
    </lineage>
</organism>
<dbReference type="GO" id="GO:0051287">
    <property type="term" value="F:NAD binding"/>
    <property type="evidence" value="ECO:0007669"/>
    <property type="project" value="InterPro"/>
</dbReference>
<comment type="catalytic activity">
    <reaction evidence="7">
        <text>D-glyceraldehyde 3-phosphate + phosphate + NAD(+) = (2R)-3-phospho-glyceroyl phosphate + NADH + H(+)</text>
        <dbReference type="Rhea" id="RHEA:10300"/>
        <dbReference type="ChEBI" id="CHEBI:15378"/>
        <dbReference type="ChEBI" id="CHEBI:43474"/>
        <dbReference type="ChEBI" id="CHEBI:57540"/>
        <dbReference type="ChEBI" id="CHEBI:57604"/>
        <dbReference type="ChEBI" id="CHEBI:57945"/>
        <dbReference type="ChEBI" id="CHEBI:59776"/>
        <dbReference type="EC" id="1.2.1.12"/>
    </reaction>
</comment>
<comment type="catalytic activity">
    <reaction evidence="8">
        <text>D-glyceraldehyde 3-phosphate + phosphate + NADP(+) = (2R)-3-phospho-glyceroyl phosphate + NADPH + H(+)</text>
        <dbReference type="Rhea" id="RHEA:10296"/>
        <dbReference type="ChEBI" id="CHEBI:15378"/>
        <dbReference type="ChEBI" id="CHEBI:43474"/>
        <dbReference type="ChEBI" id="CHEBI:57604"/>
        <dbReference type="ChEBI" id="CHEBI:57783"/>
        <dbReference type="ChEBI" id="CHEBI:58349"/>
        <dbReference type="ChEBI" id="CHEBI:59776"/>
        <dbReference type="EC" id="1.2.1.13"/>
    </reaction>
</comment>
<dbReference type="InterPro" id="IPR020828">
    <property type="entry name" value="GlycerAld_3-P_DH_NAD(P)-bd"/>
</dbReference>
<dbReference type="PRINTS" id="PR00078">
    <property type="entry name" value="G3PDHDRGNASE"/>
</dbReference>
<dbReference type="GO" id="GO:0047100">
    <property type="term" value="F:glyceraldehyde-3-phosphate dehydrogenase (NADP+) (phosphorylating) activity"/>
    <property type="evidence" value="ECO:0007669"/>
    <property type="project" value="UniProtKB-EC"/>
</dbReference>
<dbReference type="FunFam" id="3.30.360.10:FF:000002">
    <property type="entry name" value="Glyceraldehyde-3-phosphate dehydrogenase"/>
    <property type="match status" value="1"/>
</dbReference>